<organism evidence="1 2">
    <name type="scientific">Cytobacillus purgationiresistens</name>
    <dbReference type="NCBI Taxonomy" id="863449"/>
    <lineage>
        <taxon>Bacteria</taxon>
        <taxon>Bacillati</taxon>
        <taxon>Bacillota</taxon>
        <taxon>Bacilli</taxon>
        <taxon>Bacillales</taxon>
        <taxon>Bacillaceae</taxon>
        <taxon>Cytobacillus</taxon>
    </lineage>
</organism>
<proteinExistence type="predicted"/>
<dbReference type="RefSeq" id="WP_307479641.1">
    <property type="nucleotide sequence ID" value="NZ_JAUSUB010000041.1"/>
</dbReference>
<evidence type="ECO:0000313" key="1">
    <source>
        <dbReference type="EMBL" id="MDQ0273476.1"/>
    </source>
</evidence>
<name>A0ABU0AQA0_9BACI</name>
<dbReference type="Proteomes" id="UP001238088">
    <property type="component" value="Unassembled WGS sequence"/>
</dbReference>
<keyword evidence="2" id="KW-1185">Reference proteome</keyword>
<dbReference type="EMBL" id="JAUSUB010000041">
    <property type="protein sequence ID" value="MDQ0273476.1"/>
    <property type="molecule type" value="Genomic_DNA"/>
</dbReference>
<evidence type="ECO:0000313" key="2">
    <source>
        <dbReference type="Proteomes" id="UP001238088"/>
    </source>
</evidence>
<comment type="caution">
    <text evidence="1">The sequence shown here is derived from an EMBL/GenBank/DDBJ whole genome shotgun (WGS) entry which is preliminary data.</text>
</comment>
<protein>
    <submittedName>
        <fullName evidence="1">Uncharacterized protein</fullName>
    </submittedName>
</protein>
<accession>A0ABU0AQA0</accession>
<sequence length="42" mass="5054">MKCDYKNFELNSPAIRAEQEVIFLLQEKSILNIEKIKKRDEK</sequence>
<reference evidence="1 2" key="1">
    <citation type="submission" date="2023-07" db="EMBL/GenBank/DDBJ databases">
        <title>Genomic Encyclopedia of Type Strains, Phase IV (KMG-IV): sequencing the most valuable type-strain genomes for metagenomic binning, comparative biology and taxonomic classification.</title>
        <authorList>
            <person name="Goeker M."/>
        </authorList>
    </citation>
    <scope>NUCLEOTIDE SEQUENCE [LARGE SCALE GENOMIC DNA]</scope>
    <source>
        <strain evidence="1 2">DSM 23494</strain>
    </source>
</reference>
<gene>
    <name evidence="1" type="ORF">J2S17_005408</name>
</gene>